<keyword evidence="1" id="KW-0472">Membrane</keyword>
<evidence type="ECO:0000313" key="2">
    <source>
        <dbReference type="EMBL" id="KAG8596575.1"/>
    </source>
</evidence>
<dbReference type="EMBL" id="WNYA01000001">
    <property type="protein sequence ID" value="KAG8596575.1"/>
    <property type="molecule type" value="Genomic_DNA"/>
</dbReference>
<protein>
    <recommendedName>
        <fullName evidence="4">Secreted protein</fullName>
    </recommendedName>
</protein>
<feature type="transmembrane region" description="Helical" evidence="1">
    <location>
        <begin position="6"/>
        <end position="27"/>
    </location>
</feature>
<accession>A0AAV7DGH4</accession>
<organism evidence="2 3">
    <name type="scientific">Engystomops pustulosus</name>
    <name type="common">Tungara frog</name>
    <name type="synonym">Physalaemus pustulosus</name>
    <dbReference type="NCBI Taxonomy" id="76066"/>
    <lineage>
        <taxon>Eukaryota</taxon>
        <taxon>Metazoa</taxon>
        <taxon>Chordata</taxon>
        <taxon>Craniata</taxon>
        <taxon>Vertebrata</taxon>
        <taxon>Euteleostomi</taxon>
        <taxon>Amphibia</taxon>
        <taxon>Batrachia</taxon>
        <taxon>Anura</taxon>
        <taxon>Neobatrachia</taxon>
        <taxon>Hyloidea</taxon>
        <taxon>Leptodactylidae</taxon>
        <taxon>Leiuperinae</taxon>
        <taxon>Engystomops</taxon>
    </lineage>
</organism>
<dbReference type="AlphaFoldDB" id="A0AAV7DGH4"/>
<reference evidence="2" key="1">
    <citation type="thesis" date="2020" institute="ProQuest LLC" country="789 East Eisenhower Parkway, Ann Arbor, MI, USA">
        <title>Comparative Genomics and Chromosome Evolution.</title>
        <authorList>
            <person name="Mudd A.B."/>
        </authorList>
    </citation>
    <scope>NUCLEOTIDE SEQUENCE</scope>
    <source>
        <strain evidence="2">237g6f4</strain>
        <tissue evidence="2">Blood</tissue>
    </source>
</reference>
<keyword evidence="1" id="KW-1133">Transmembrane helix</keyword>
<evidence type="ECO:0000256" key="1">
    <source>
        <dbReference type="SAM" id="Phobius"/>
    </source>
</evidence>
<proteinExistence type="predicted"/>
<name>A0AAV7DGH4_ENGPU</name>
<dbReference type="Proteomes" id="UP000824782">
    <property type="component" value="Unassembled WGS sequence"/>
</dbReference>
<keyword evidence="3" id="KW-1185">Reference proteome</keyword>
<comment type="caution">
    <text evidence="2">The sequence shown here is derived from an EMBL/GenBank/DDBJ whole genome shotgun (WGS) entry which is preliminary data.</text>
</comment>
<evidence type="ECO:0000313" key="3">
    <source>
        <dbReference type="Proteomes" id="UP000824782"/>
    </source>
</evidence>
<gene>
    <name evidence="2" type="ORF">GDO81_001971</name>
</gene>
<evidence type="ECO:0008006" key="4">
    <source>
        <dbReference type="Google" id="ProtNLM"/>
    </source>
</evidence>
<keyword evidence="1" id="KW-0812">Transmembrane</keyword>
<sequence>MSFLAFYFLEAFSFFFLISLHSAYLSVSFRPVAHAEFSPVITDWIWEILLVHRGSFSNHACSWATSPLDPGLVRM</sequence>